<evidence type="ECO:0000313" key="4">
    <source>
        <dbReference type="Proteomes" id="UP000060699"/>
    </source>
</evidence>
<keyword evidence="4" id="KW-1185">Reference proteome</keyword>
<evidence type="ECO:0000256" key="2">
    <source>
        <dbReference type="SAM" id="SignalP"/>
    </source>
</evidence>
<feature type="chain" id="PRO_5044016791" evidence="2">
    <location>
        <begin position="28"/>
        <end position="375"/>
    </location>
</feature>
<organism evidence="3 4">
    <name type="scientific">Roseateles depolymerans</name>
    <dbReference type="NCBI Taxonomy" id="76731"/>
    <lineage>
        <taxon>Bacteria</taxon>
        <taxon>Pseudomonadati</taxon>
        <taxon>Pseudomonadota</taxon>
        <taxon>Betaproteobacteria</taxon>
        <taxon>Burkholderiales</taxon>
        <taxon>Sphaerotilaceae</taxon>
        <taxon>Roseateles</taxon>
    </lineage>
</organism>
<gene>
    <name evidence="3" type="ORF">RD2015_237</name>
</gene>
<dbReference type="STRING" id="76731.RD2015_237"/>
<name>A0A0U3DVH1_9BURK</name>
<feature type="compositionally biased region" description="Low complexity" evidence="1">
    <location>
        <begin position="45"/>
        <end position="60"/>
    </location>
</feature>
<dbReference type="OrthoDB" id="9093108at2"/>
<evidence type="ECO:0000313" key="3">
    <source>
        <dbReference type="EMBL" id="ALV04741.1"/>
    </source>
</evidence>
<evidence type="ECO:0000256" key="1">
    <source>
        <dbReference type="SAM" id="MobiDB-lite"/>
    </source>
</evidence>
<accession>A0A0U3DVH1</accession>
<dbReference type="KEGG" id="rdp:RD2015_237"/>
<protein>
    <submittedName>
        <fullName evidence="3">Uncharacterized protein</fullName>
    </submittedName>
</protein>
<dbReference type="Proteomes" id="UP000060699">
    <property type="component" value="Chromosome"/>
</dbReference>
<feature type="region of interest" description="Disordered" evidence="1">
    <location>
        <begin position="29"/>
        <end position="60"/>
    </location>
</feature>
<keyword evidence="2" id="KW-0732">Signal</keyword>
<sequence length="375" mass="39565" precursor="true">MTSFNRQSACVLAAVAALLTACGGGSADSSPDTKGLSARAADAQTPASSPADTPTPTPTLSANQAAFEEFLLSPGSGSYLLHWTLSYTGLQSSLVTAYSDFTTLPLSPLTNGPQTSAQSEPFNISKTLRNPTLLPTRVLKGGKILVVPSNGLMNRTSYVGNDVQIDALAEDKTTVAYSAIRSNYETVSLTGTMATTPADFARFHDPLFGNSKVLDATAPYAAGAKYIKFTKTNLGDRYNAGDCQAATTTANVSPCRIGTTLLATMTSGQRSNSDGVTYYLADGTVRTVDGVQIWVANAPRPKSATLSYTEEFRIYFELGGNVYTGSLIKDGTVLGGSYYVSNPSATTLVDRLTFLPYDIRLNKAAHDSIVSAMKI</sequence>
<feature type="signal peptide" evidence="2">
    <location>
        <begin position="1"/>
        <end position="27"/>
    </location>
</feature>
<dbReference type="EMBL" id="CP013729">
    <property type="protein sequence ID" value="ALV04741.1"/>
    <property type="molecule type" value="Genomic_DNA"/>
</dbReference>
<dbReference type="AlphaFoldDB" id="A0A0U3DVH1"/>
<proteinExistence type="predicted"/>
<dbReference type="RefSeq" id="WP_147307137.1">
    <property type="nucleotide sequence ID" value="NZ_CP013729.1"/>
</dbReference>
<dbReference type="PROSITE" id="PS51257">
    <property type="entry name" value="PROKAR_LIPOPROTEIN"/>
    <property type="match status" value="1"/>
</dbReference>
<reference evidence="3 4" key="1">
    <citation type="submission" date="2015-12" db="EMBL/GenBank/DDBJ databases">
        <title>Complete genome of Roseateles depolymerans KCTC 42856.</title>
        <authorList>
            <person name="Kim K.M."/>
        </authorList>
    </citation>
    <scope>NUCLEOTIDE SEQUENCE [LARGE SCALE GENOMIC DNA]</scope>
    <source>
        <strain evidence="3 4">KCTC 42856</strain>
    </source>
</reference>